<keyword evidence="2" id="KW-0804">Transcription</keyword>
<dbReference type="Pfam" id="PF01965">
    <property type="entry name" value="DJ-1_PfpI"/>
    <property type="match status" value="1"/>
</dbReference>
<evidence type="ECO:0000256" key="2">
    <source>
        <dbReference type="ARBA" id="ARBA00023163"/>
    </source>
</evidence>
<dbReference type="InterPro" id="IPR018060">
    <property type="entry name" value="HTH_AraC"/>
</dbReference>
<sequence>MEVKQGKQRSVIVLILPGVQLLDLAGPVQVFDTAVRVLGLPYRLAFCAASEEIRSAQQLSLAHLQPLPAVDGSSLILVPGTGAAPSHNRALLDDATRRWLQDSYRAGAQIASICSGTAILGEAGLLHRRRCTTHWEFTADLQSCYPTSHVLDDVLYVHDHGIITSAGVTSGIDMALWLLEQDCGPRIAADIARQLVVYFRRSGQERQVSVYLEYRSHLDPCIHKVQDWLAEHVSEPATLADLASVGQTSERSLARAFKAATGITPHQYQLLLRLEVASHLVRDTALSLETIAAKSGFGDVRQFRRVWGKRYGAPPSLSR</sequence>
<dbReference type="InterPro" id="IPR009057">
    <property type="entry name" value="Homeodomain-like_sf"/>
</dbReference>
<dbReference type="PANTHER" id="PTHR43130">
    <property type="entry name" value="ARAC-FAMILY TRANSCRIPTIONAL REGULATOR"/>
    <property type="match status" value="1"/>
</dbReference>
<proteinExistence type="predicted"/>
<evidence type="ECO:0000259" key="3">
    <source>
        <dbReference type="PROSITE" id="PS01124"/>
    </source>
</evidence>
<reference evidence="4 5" key="1">
    <citation type="submission" date="2023-02" db="EMBL/GenBank/DDBJ databases">
        <title>Dictyobacter halimunensis sp. nov., a new member of the class Ktedonobacteria from forest soil in a geothermal area.</title>
        <authorList>
            <person name="Rachmania M.K."/>
            <person name="Ningsih F."/>
            <person name="Sakai Y."/>
            <person name="Yabe S."/>
            <person name="Yokota A."/>
            <person name="Sjamsuridzal W."/>
        </authorList>
    </citation>
    <scope>NUCLEOTIDE SEQUENCE [LARGE SCALE GENOMIC DNA]</scope>
    <source>
        <strain evidence="4 5">S3.2.2.5</strain>
    </source>
</reference>
<dbReference type="SMART" id="SM00342">
    <property type="entry name" value="HTH_ARAC"/>
    <property type="match status" value="1"/>
</dbReference>
<dbReference type="SUPFAM" id="SSF52317">
    <property type="entry name" value="Class I glutamine amidotransferase-like"/>
    <property type="match status" value="1"/>
</dbReference>
<dbReference type="Pfam" id="PF12833">
    <property type="entry name" value="HTH_18"/>
    <property type="match status" value="1"/>
</dbReference>
<protein>
    <submittedName>
        <fullName evidence="4">AraC family transcriptional regulator</fullName>
    </submittedName>
</protein>
<dbReference type="Proteomes" id="UP001344906">
    <property type="component" value="Unassembled WGS sequence"/>
</dbReference>
<keyword evidence="5" id="KW-1185">Reference proteome</keyword>
<dbReference type="PANTHER" id="PTHR43130:SF3">
    <property type="entry name" value="HTH-TYPE TRANSCRIPTIONAL REGULATOR RV1931C"/>
    <property type="match status" value="1"/>
</dbReference>
<comment type="caution">
    <text evidence="4">The sequence shown here is derived from an EMBL/GenBank/DDBJ whole genome shotgun (WGS) entry which is preliminary data.</text>
</comment>
<dbReference type="SUPFAM" id="SSF46689">
    <property type="entry name" value="Homeodomain-like"/>
    <property type="match status" value="2"/>
</dbReference>
<dbReference type="PROSITE" id="PS01124">
    <property type="entry name" value="HTH_ARAC_FAMILY_2"/>
    <property type="match status" value="1"/>
</dbReference>
<name>A0ABQ6FTF6_9CHLR</name>
<feature type="domain" description="HTH araC/xylS-type" evidence="3">
    <location>
        <begin position="223"/>
        <end position="319"/>
    </location>
</feature>
<accession>A0ABQ6FTF6</accession>
<dbReference type="InterPro" id="IPR002818">
    <property type="entry name" value="DJ-1/PfpI"/>
</dbReference>
<dbReference type="Gene3D" id="3.40.50.880">
    <property type="match status" value="1"/>
</dbReference>
<organism evidence="4 5">
    <name type="scientific">Dictyobacter halimunensis</name>
    <dbReference type="NCBI Taxonomy" id="3026934"/>
    <lineage>
        <taxon>Bacteria</taxon>
        <taxon>Bacillati</taxon>
        <taxon>Chloroflexota</taxon>
        <taxon>Ktedonobacteria</taxon>
        <taxon>Ktedonobacterales</taxon>
        <taxon>Dictyobacteraceae</taxon>
        <taxon>Dictyobacter</taxon>
    </lineage>
</organism>
<dbReference type="InterPro" id="IPR029062">
    <property type="entry name" value="Class_I_gatase-like"/>
</dbReference>
<keyword evidence="1" id="KW-0805">Transcription regulation</keyword>
<dbReference type="Gene3D" id="1.10.10.60">
    <property type="entry name" value="Homeodomain-like"/>
    <property type="match status" value="1"/>
</dbReference>
<evidence type="ECO:0000256" key="1">
    <source>
        <dbReference type="ARBA" id="ARBA00023015"/>
    </source>
</evidence>
<dbReference type="InterPro" id="IPR052158">
    <property type="entry name" value="INH-QAR"/>
</dbReference>
<evidence type="ECO:0000313" key="5">
    <source>
        <dbReference type="Proteomes" id="UP001344906"/>
    </source>
</evidence>
<dbReference type="RefSeq" id="WP_338250456.1">
    <property type="nucleotide sequence ID" value="NZ_BSRI01000001.1"/>
</dbReference>
<evidence type="ECO:0000313" key="4">
    <source>
        <dbReference type="EMBL" id="GLV55788.1"/>
    </source>
</evidence>
<dbReference type="EMBL" id="BSRI01000001">
    <property type="protein sequence ID" value="GLV55788.1"/>
    <property type="molecule type" value="Genomic_DNA"/>
</dbReference>
<gene>
    <name evidence="4" type="ORF">KDH_26320</name>
</gene>
<dbReference type="CDD" id="cd03137">
    <property type="entry name" value="GATase1_AraC_1"/>
    <property type="match status" value="1"/>
</dbReference>